<dbReference type="PANTHER" id="PTHR43464">
    <property type="entry name" value="METHYLTRANSFERASE"/>
    <property type="match status" value="1"/>
</dbReference>
<accession>A0A1H7U4E7</accession>
<sequence length="256" mass="28086">MTAETAEIISYQAPDTADDYRRWDDSASWLLGYSFLPLALGLTEGRATRLLDLGCGPGDVTRWLAERSDAVITAVDSSAAMIDFARADAPHPRIDYRHSEDGLPFLADGSMDAAMACFLFTCVDDESTIRDLITEVARVVRPGGRFTILVPNPDHASGAEFEGFRRGDAGAAYRAGELMPVHVQRTDGTWTTITNRYWTRETYRTALTKAGFEGPVRELAPVHADAVDLADPELFAGRAWIKERTAAPFLLITAVK</sequence>
<protein>
    <submittedName>
        <fullName evidence="5">Methyltransferase domain-containing protein</fullName>
    </submittedName>
</protein>
<evidence type="ECO:0000259" key="4">
    <source>
        <dbReference type="Pfam" id="PF13649"/>
    </source>
</evidence>
<keyword evidence="6" id="KW-1185">Reference proteome</keyword>
<organism evidence="5 6">
    <name type="scientific">Streptacidiphilus jiangxiensis</name>
    <dbReference type="NCBI Taxonomy" id="235985"/>
    <lineage>
        <taxon>Bacteria</taxon>
        <taxon>Bacillati</taxon>
        <taxon>Actinomycetota</taxon>
        <taxon>Actinomycetes</taxon>
        <taxon>Kitasatosporales</taxon>
        <taxon>Streptomycetaceae</taxon>
        <taxon>Streptacidiphilus</taxon>
    </lineage>
</organism>
<dbReference type="GO" id="GO:0008168">
    <property type="term" value="F:methyltransferase activity"/>
    <property type="evidence" value="ECO:0007669"/>
    <property type="project" value="UniProtKB-KW"/>
</dbReference>
<dbReference type="GO" id="GO:0032259">
    <property type="term" value="P:methylation"/>
    <property type="evidence" value="ECO:0007669"/>
    <property type="project" value="UniProtKB-KW"/>
</dbReference>
<dbReference type="CDD" id="cd02440">
    <property type="entry name" value="AdoMet_MTases"/>
    <property type="match status" value="1"/>
</dbReference>
<dbReference type="InterPro" id="IPR041698">
    <property type="entry name" value="Methyltransf_25"/>
</dbReference>
<dbReference type="RefSeq" id="WP_052439225.1">
    <property type="nucleotide sequence ID" value="NZ_BBPN01000037.1"/>
</dbReference>
<dbReference type="eggNOG" id="COG2226">
    <property type="taxonomic scope" value="Bacteria"/>
</dbReference>
<dbReference type="SUPFAM" id="SSF53335">
    <property type="entry name" value="S-adenosyl-L-methionine-dependent methyltransferases"/>
    <property type="match status" value="1"/>
</dbReference>
<reference evidence="6" key="1">
    <citation type="submission" date="2016-10" db="EMBL/GenBank/DDBJ databases">
        <authorList>
            <person name="Varghese N."/>
        </authorList>
    </citation>
    <scope>NUCLEOTIDE SEQUENCE [LARGE SCALE GENOMIC DNA]</scope>
    <source>
        <strain evidence="6">DSM 45096 / BCRC 16803 / CGMCC 4.1857 / CIP 109030 / JCM 12277 / KCTC 19219 / NBRC 100920 / 33214</strain>
    </source>
</reference>
<feature type="domain" description="Methyltransferase" evidence="4">
    <location>
        <begin position="51"/>
        <end position="144"/>
    </location>
</feature>
<keyword evidence="2 5" id="KW-0808">Transferase</keyword>
<keyword evidence="3" id="KW-0949">S-adenosyl-L-methionine</keyword>
<dbReference type="InterPro" id="IPR029063">
    <property type="entry name" value="SAM-dependent_MTases_sf"/>
</dbReference>
<evidence type="ECO:0000313" key="5">
    <source>
        <dbReference type="EMBL" id="SEL91639.1"/>
    </source>
</evidence>
<dbReference type="STRING" id="235985.SAMN05414137_11562"/>
<dbReference type="Proteomes" id="UP000183015">
    <property type="component" value="Unassembled WGS sequence"/>
</dbReference>
<proteinExistence type="predicted"/>
<evidence type="ECO:0000313" key="6">
    <source>
        <dbReference type="Proteomes" id="UP000183015"/>
    </source>
</evidence>
<evidence type="ECO:0000256" key="1">
    <source>
        <dbReference type="ARBA" id="ARBA00022603"/>
    </source>
</evidence>
<dbReference type="Pfam" id="PF13649">
    <property type="entry name" value="Methyltransf_25"/>
    <property type="match status" value="1"/>
</dbReference>
<dbReference type="AlphaFoldDB" id="A0A1H7U4E7"/>
<name>A0A1H7U4E7_STRJI</name>
<dbReference type="EMBL" id="FOAZ01000015">
    <property type="protein sequence ID" value="SEL91639.1"/>
    <property type="molecule type" value="Genomic_DNA"/>
</dbReference>
<evidence type="ECO:0000256" key="3">
    <source>
        <dbReference type="ARBA" id="ARBA00022691"/>
    </source>
</evidence>
<dbReference type="PANTHER" id="PTHR43464:SF19">
    <property type="entry name" value="UBIQUINONE BIOSYNTHESIS O-METHYLTRANSFERASE, MITOCHONDRIAL"/>
    <property type="match status" value="1"/>
</dbReference>
<dbReference type="Gene3D" id="3.40.50.150">
    <property type="entry name" value="Vaccinia Virus protein VP39"/>
    <property type="match status" value="1"/>
</dbReference>
<gene>
    <name evidence="5" type="ORF">SAMN05414137_11562</name>
</gene>
<keyword evidence="1 5" id="KW-0489">Methyltransferase</keyword>
<evidence type="ECO:0000256" key="2">
    <source>
        <dbReference type="ARBA" id="ARBA00022679"/>
    </source>
</evidence>